<dbReference type="Proteomes" id="UP001597110">
    <property type="component" value="Unassembled WGS sequence"/>
</dbReference>
<feature type="chain" id="PRO_5047147524" evidence="1">
    <location>
        <begin position="29"/>
        <end position="488"/>
    </location>
</feature>
<organism evidence="2 3">
    <name type="scientific">Lysobacter brunescens</name>
    <dbReference type="NCBI Taxonomy" id="262323"/>
    <lineage>
        <taxon>Bacteria</taxon>
        <taxon>Pseudomonadati</taxon>
        <taxon>Pseudomonadota</taxon>
        <taxon>Gammaproteobacteria</taxon>
        <taxon>Lysobacterales</taxon>
        <taxon>Lysobacteraceae</taxon>
        <taxon>Lysobacter</taxon>
    </lineage>
</organism>
<feature type="signal peptide" evidence="1">
    <location>
        <begin position="1"/>
        <end position="28"/>
    </location>
</feature>
<protein>
    <submittedName>
        <fullName evidence="2">OprO/OprP family phosphate-selective porin</fullName>
    </submittedName>
</protein>
<dbReference type="Pfam" id="PF07396">
    <property type="entry name" value="Porin_O_P"/>
    <property type="match status" value="1"/>
</dbReference>
<dbReference type="InterPro" id="IPR023614">
    <property type="entry name" value="Porin_dom_sf"/>
</dbReference>
<reference evidence="3" key="1">
    <citation type="journal article" date="2019" name="Int. J. Syst. Evol. Microbiol.">
        <title>The Global Catalogue of Microorganisms (GCM) 10K type strain sequencing project: providing services to taxonomists for standard genome sequencing and annotation.</title>
        <authorList>
            <consortium name="The Broad Institute Genomics Platform"/>
            <consortium name="The Broad Institute Genome Sequencing Center for Infectious Disease"/>
            <person name="Wu L."/>
            <person name="Ma J."/>
        </authorList>
    </citation>
    <scope>NUCLEOTIDE SEQUENCE [LARGE SCALE GENOMIC DNA]</scope>
    <source>
        <strain evidence="3">CCUG 55585</strain>
    </source>
</reference>
<dbReference type="SUPFAM" id="SSF56935">
    <property type="entry name" value="Porins"/>
    <property type="match status" value="1"/>
</dbReference>
<dbReference type="InterPro" id="IPR010870">
    <property type="entry name" value="Porin_O/P"/>
</dbReference>
<evidence type="ECO:0000313" key="3">
    <source>
        <dbReference type="Proteomes" id="UP001597110"/>
    </source>
</evidence>
<gene>
    <name evidence="2" type="ORF">ACFQ0E_13075</name>
</gene>
<keyword evidence="3" id="KW-1185">Reference proteome</keyword>
<sequence length="488" mass="52688">MSEVFPRVSARLLPLAIALSIASPSVLAQDAKPNDAATQRALIERLEALERHLGVTGDAGADSVPGDAADLDRRLRVIERRLELQAEENAAKAAKDPVVSLAANRGLSIKSPDGLELRLRGVVQADGRFFVGDERVPQNDTFLFRRIRPSLEGTWGSLVGFRLTPEFAGDSTTIVDAYVDLKFDPRATVRIGKVKGPVGLERLQSASGIALVERGFPTELAPNRDLGVQLQGDLFGNRLNYVVGVYNGAPDGRDAATTNVDNEFEYAGRVFWEPFKNSANAWSGLGVGVAASVGETFGAGNNVLPRYRTPGQVQFFGYGANVVGDGLRRRFSPQGYYYGGRFGVLGEYITSEQEVRIASGIGAGRREHLEHEAWQLTGSVVLTGEDASYRGVAKPDRPFTVGGEGWGAFELVGRYGELSLDDATFPLFANPATSARASRAWTLGLNWYLNSNLKLVANYTEASFDGGAAAGADREDEKSIFTRAQFSF</sequence>
<evidence type="ECO:0000313" key="2">
    <source>
        <dbReference type="EMBL" id="MFD0726527.1"/>
    </source>
</evidence>
<name>A0ABW2YDA6_9GAMM</name>
<evidence type="ECO:0000256" key="1">
    <source>
        <dbReference type="SAM" id="SignalP"/>
    </source>
</evidence>
<proteinExistence type="predicted"/>
<comment type="caution">
    <text evidence="2">The sequence shown here is derived from an EMBL/GenBank/DDBJ whole genome shotgun (WGS) entry which is preliminary data.</text>
</comment>
<dbReference type="EMBL" id="JBHTIF010000002">
    <property type="protein sequence ID" value="MFD0726527.1"/>
    <property type="molecule type" value="Genomic_DNA"/>
</dbReference>
<dbReference type="RefSeq" id="WP_386824472.1">
    <property type="nucleotide sequence ID" value="NZ_JBHTIF010000002.1"/>
</dbReference>
<keyword evidence="1" id="KW-0732">Signal</keyword>
<accession>A0ABW2YDA6</accession>
<dbReference type="Gene3D" id="2.40.160.10">
    <property type="entry name" value="Porin"/>
    <property type="match status" value="1"/>
</dbReference>